<evidence type="ECO:0000256" key="7">
    <source>
        <dbReference type="ARBA" id="ARBA00023163"/>
    </source>
</evidence>
<evidence type="ECO:0000256" key="1">
    <source>
        <dbReference type="ARBA" id="ARBA00004123"/>
    </source>
</evidence>
<evidence type="ECO:0000256" key="2">
    <source>
        <dbReference type="ARBA" id="ARBA00022723"/>
    </source>
</evidence>
<feature type="domain" description="C2H2-type" evidence="12">
    <location>
        <begin position="309"/>
        <end position="336"/>
    </location>
</feature>
<gene>
    <name evidence="13" type="ORF">NA57DRAFT_55279</name>
</gene>
<dbReference type="PROSITE" id="PS50157">
    <property type="entry name" value="ZINC_FINGER_C2H2_2"/>
    <property type="match status" value="2"/>
</dbReference>
<dbReference type="InterPro" id="IPR036236">
    <property type="entry name" value="Znf_C2H2_sf"/>
</dbReference>
<feature type="domain" description="C2H2-type" evidence="12">
    <location>
        <begin position="337"/>
        <end position="366"/>
    </location>
</feature>
<keyword evidence="4 10" id="KW-0863">Zinc-finger</keyword>
<dbReference type="Gene3D" id="3.30.160.60">
    <property type="entry name" value="Classic Zinc Finger"/>
    <property type="match status" value="2"/>
</dbReference>
<dbReference type="SMART" id="SM00355">
    <property type="entry name" value="ZnF_C2H2"/>
    <property type="match status" value="2"/>
</dbReference>
<comment type="caution">
    <text evidence="13">The sequence shown here is derived from an EMBL/GenBank/DDBJ whole genome shotgun (WGS) entry which is preliminary data.</text>
</comment>
<keyword evidence="14" id="KW-1185">Reference proteome</keyword>
<evidence type="ECO:0000259" key="12">
    <source>
        <dbReference type="PROSITE" id="PS50157"/>
    </source>
</evidence>
<organism evidence="13 14">
    <name type="scientific">Rhizodiscina lignyota</name>
    <dbReference type="NCBI Taxonomy" id="1504668"/>
    <lineage>
        <taxon>Eukaryota</taxon>
        <taxon>Fungi</taxon>
        <taxon>Dikarya</taxon>
        <taxon>Ascomycota</taxon>
        <taxon>Pezizomycotina</taxon>
        <taxon>Dothideomycetes</taxon>
        <taxon>Pleosporomycetidae</taxon>
        <taxon>Aulographales</taxon>
        <taxon>Rhizodiscinaceae</taxon>
        <taxon>Rhizodiscina</taxon>
    </lineage>
</organism>
<keyword evidence="5" id="KW-0862">Zinc</keyword>
<evidence type="ECO:0000256" key="4">
    <source>
        <dbReference type="ARBA" id="ARBA00022771"/>
    </source>
</evidence>
<evidence type="ECO:0000313" key="13">
    <source>
        <dbReference type="EMBL" id="KAF2099307.1"/>
    </source>
</evidence>
<accession>A0A9P4IGP5</accession>
<keyword evidence="6" id="KW-0805">Transcription regulation</keyword>
<comment type="subcellular location">
    <subcellularLocation>
        <location evidence="1">Nucleus</location>
    </subcellularLocation>
</comment>
<proteinExistence type="inferred from homology"/>
<dbReference type="EMBL" id="ML978125">
    <property type="protein sequence ID" value="KAF2099307.1"/>
    <property type="molecule type" value="Genomic_DNA"/>
</dbReference>
<dbReference type="FunFam" id="3.30.160.60:FF:000793">
    <property type="entry name" value="C2H2 finger domain protein FlbC"/>
    <property type="match status" value="1"/>
</dbReference>
<feature type="compositionally biased region" description="Basic and acidic residues" evidence="11">
    <location>
        <begin position="362"/>
        <end position="375"/>
    </location>
</feature>
<dbReference type="Proteomes" id="UP000799772">
    <property type="component" value="Unassembled WGS sequence"/>
</dbReference>
<dbReference type="PANTHER" id="PTHR23233:SF84">
    <property type="entry name" value="FI23031P1"/>
    <property type="match status" value="1"/>
</dbReference>
<keyword evidence="8" id="KW-0539">Nucleus</keyword>
<evidence type="ECO:0000256" key="10">
    <source>
        <dbReference type="PROSITE-ProRule" id="PRU00042"/>
    </source>
</evidence>
<feature type="region of interest" description="Disordered" evidence="11">
    <location>
        <begin position="146"/>
        <end position="175"/>
    </location>
</feature>
<dbReference type="InterPro" id="IPR013087">
    <property type="entry name" value="Znf_C2H2_type"/>
</dbReference>
<evidence type="ECO:0000256" key="6">
    <source>
        <dbReference type="ARBA" id="ARBA00023015"/>
    </source>
</evidence>
<comment type="similarity">
    <text evidence="9">Belongs to the sal C2H2-type zinc-finger protein family.</text>
</comment>
<name>A0A9P4IGP5_9PEZI</name>
<dbReference type="OrthoDB" id="6077919at2759"/>
<sequence>MSMAVENRQQGQMNGLPYDTMRYQPPQFTNPWVAGTSGPAPNVLYAGSLAPSSGPLDSHHQLRPAALNLQYPGGSATSAPLGTGSVISDGPFEQADLLGVSQDVLNTSRSYGSQFTASPSPNTYAPTSSAAYPMDYGNRTANYGFAQDPARRSSHPSVNSASMLGISESPRQRQSSLIDFDRLSEQAQRNSFSEALEASRGMVSMSQDITPRNIYGDAGNRNSVGSYGFPSTHSAHSSISSASTYPSYYNGSVGDSSVTDYSSASESVDLNSRTLPRPTNLVGTNLPPAPQSMMSQFSSKVASSSQKKHKCKICDKRFTRPSSLQTHMYSHTGEKPFACEVEGCGRHFSVVSNLRRHRKVHKNDGDHDDHPSPDE</sequence>
<dbReference type="PROSITE" id="PS00028">
    <property type="entry name" value="ZINC_FINGER_C2H2_1"/>
    <property type="match status" value="2"/>
</dbReference>
<evidence type="ECO:0000256" key="5">
    <source>
        <dbReference type="ARBA" id="ARBA00022833"/>
    </source>
</evidence>
<dbReference type="SUPFAM" id="SSF57667">
    <property type="entry name" value="beta-beta-alpha zinc fingers"/>
    <property type="match status" value="1"/>
</dbReference>
<dbReference type="FunFam" id="3.30.160.60:FF:001102">
    <property type="entry name" value="Transcription factor IIIA"/>
    <property type="match status" value="1"/>
</dbReference>
<dbReference type="GO" id="GO:0005634">
    <property type="term" value="C:nucleus"/>
    <property type="evidence" value="ECO:0007669"/>
    <property type="project" value="UniProtKB-SubCell"/>
</dbReference>
<dbReference type="AlphaFoldDB" id="A0A9P4IGP5"/>
<dbReference type="GO" id="GO:0000981">
    <property type="term" value="F:DNA-binding transcription factor activity, RNA polymerase II-specific"/>
    <property type="evidence" value="ECO:0007669"/>
    <property type="project" value="TreeGrafter"/>
</dbReference>
<dbReference type="InterPro" id="IPR051565">
    <property type="entry name" value="Sal_C2H2-zinc-finger"/>
</dbReference>
<keyword evidence="7" id="KW-0804">Transcription</keyword>
<dbReference type="Pfam" id="PF00096">
    <property type="entry name" value="zf-C2H2"/>
    <property type="match status" value="2"/>
</dbReference>
<evidence type="ECO:0000256" key="3">
    <source>
        <dbReference type="ARBA" id="ARBA00022737"/>
    </source>
</evidence>
<evidence type="ECO:0000256" key="9">
    <source>
        <dbReference type="ARBA" id="ARBA00038474"/>
    </source>
</evidence>
<reference evidence="13" key="1">
    <citation type="journal article" date="2020" name="Stud. Mycol.">
        <title>101 Dothideomycetes genomes: a test case for predicting lifestyles and emergence of pathogens.</title>
        <authorList>
            <person name="Haridas S."/>
            <person name="Albert R."/>
            <person name="Binder M."/>
            <person name="Bloem J."/>
            <person name="Labutti K."/>
            <person name="Salamov A."/>
            <person name="Andreopoulos B."/>
            <person name="Baker S."/>
            <person name="Barry K."/>
            <person name="Bills G."/>
            <person name="Bluhm B."/>
            <person name="Cannon C."/>
            <person name="Castanera R."/>
            <person name="Culley D."/>
            <person name="Daum C."/>
            <person name="Ezra D."/>
            <person name="Gonzalez J."/>
            <person name="Henrissat B."/>
            <person name="Kuo A."/>
            <person name="Liang C."/>
            <person name="Lipzen A."/>
            <person name="Lutzoni F."/>
            <person name="Magnuson J."/>
            <person name="Mondo S."/>
            <person name="Nolan M."/>
            <person name="Ohm R."/>
            <person name="Pangilinan J."/>
            <person name="Park H.-J."/>
            <person name="Ramirez L."/>
            <person name="Alfaro M."/>
            <person name="Sun H."/>
            <person name="Tritt A."/>
            <person name="Yoshinaga Y."/>
            <person name="Zwiers L.-H."/>
            <person name="Turgeon B."/>
            <person name="Goodwin S."/>
            <person name="Spatafora J."/>
            <person name="Crous P."/>
            <person name="Grigoriev I."/>
        </authorList>
    </citation>
    <scope>NUCLEOTIDE SEQUENCE</scope>
    <source>
        <strain evidence="13">CBS 133067</strain>
    </source>
</reference>
<evidence type="ECO:0000256" key="8">
    <source>
        <dbReference type="ARBA" id="ARBA00023242"/>
    </source>
</evidence>
<feature type="region of interest" description="Disordered" evidence="11">
    <location>
        <begin position="356"/>
        <end position="375"/>
    </location>
</feature>
<evidence type="ECO:0000256" key="11">
    <source>
        <dbReference type="SAM" id="MobiDB-lite"/>
    </source>
</evidence>
<keyword evidence="3" id="KW-0677">Repeat</keyword>
<dbReference type="GO" id="GO:0008270">
    <property type="term" value="F:zinc ion binding"/>
    <property type="evidence" value="ECO:0007669"/>
    <property type="project" value="UniProtKB-KW"/>
</dbReference>
<dbReference type="GO" id="GO:0000978">
    <property type="term" value="F:RNA polymerase II cis-regulatory region sequence-specific DNA binding"/>
    <property type="evidence" value="ECO:0007669"/>
    <property type="project" value="TreeGrafter"/>
</dbReference>
<keyword evidence="2" id="KW-0479">Metal-binding</keyword>
<evidence type="ECO:0000313" key="14">
    <source>
        <dbReference type="Proteomes" id="UP000799772"/>
    </source>
</evidence>
<protein>
    <recommendedName>
        <fullName evidence="12">C2H2-type domain-containing protein</fullName>
    </recommendedName>
</protein>
<feature type="region of interest" description="Disordered" evidence="11">
    <location>
        <begin position="1"/>
        <end position="22"/>
    </location>
</feature>
<dbReference type="PANTHER" id="PTHR23233">
    <property type="entry name" value="SAL-LIKE PROTEIN"/>
    <property type="match status" value="1"/>
</dbReference>